<keyword evidence="1" id="KW-0472">Membrane</keyword>
<proteinExistence type="predicted"/>
<dbReference type="RefSeq" id="WP_135154105.1">
    <property type="nucleotide sequence ID" value="NZ_SOMN01000039.1"/>
</dbReference>
<sequence length="34" mass="3639">MSAAAIWMFLFGAILLWGGLALTITIAVKKSKKS</sequence>
<dbReference type="OrthoDB" id="2055915at2"/>
<comment type="caution">
    <text evidence="2">The sequence shown here is derived from an EMBL/GenBank/DDBJ whole genome shotgun (WGS) entry which is preliminary data.</text>
</comment>
<gene>
    <name evidence="2" type="ORF">E2980_20465</name>
</gene>
<keyword evidence="1" id="KW-0812">Transmembrane</keyword>
<protein>
    <submittedName>
        <fullName evidence="2">MetS family NSS transporter small subunit</fullName>
    </submittedName>
</protein>
<reference evidence="2 3" key="1">
    <citation type="submission" date="2019-03" db="EMBL/GenBank/DDBJ databases">
        <title>Cohnella endophytica sp. nov., a novel endophytic bacterium isolated from bark of Sonneratia apetala.</title>
        <authorList>
            <person name="Tuo L."/>
        </authorList>
    </citation>
    <scope>NUCLEOTIDE SEQUENCE [LARGE SCALE GENOMIC DNA]</scope>
    <source>
        <strain evidence="2 3">CCTCC AB 208254</strain>
    </source>
</reference>
<evidence type="ECO:0000313" key="3">
    <source>
        <dbReference type="Proteomes" id="UP000297900"/>
    </source>
</evidence>
<dbReference type="Proteomes" id="UP000297900">
    <property type="component" value="Unassembled WGS sequence"/>
</dbReference>
<evidence type="ECO:0000313" key="2">
    <source>
        <dbReference type="EMBL" id="TFE22863.1"/>
    </source>
</evidence>
<dbReference type="EMBL" id="SOMN01000039">
    <property type="protein sequence ID" value="TFE22863.1"/>
    <property type="molecule type" value="Genomic_DNA"/>
</dbReference>
<accession>A0A4Y8LPL9</accession>
<organism evidence="2 3">
    <name type="scientific">Cohnella luojiensis</name>
    <dbReference type="NCBI Taxonomy" id="652876"/>
    <lineage>
        <taxon>Bacteria</taxon>
        <taxon>Bacillati</taxon>
        <taxon>Bacillota</taxon>
        <taxon>Bacilli</taxon>
        <taxon>Bacillales</taxon>
        <taxon>Paenibacillaceae</taxon>
        <taxon>Cohnella</taxon>
    </lineage>
</organism>
<keyword evidence="3" id="KW-1185">Reference proteome</keyword>
<dbReference type="NCBIfam" id="NF033493">
    <property type="entry name" value="MetS_like_NSS"/>
    <property type="match status" value="1"/>
</dbReference>
<evidence type="ECO:0000256" key="1">
    <source>
        <dbReference type="SAM" id="Phobius"/>
    </source>
</evidence>
<dbReference type="AlphaFoldDB" id="A0A4Y8LPL9"/>
<keyword evidence="1" id="KW-1133">Transmembrane helix</keyword>
<name>A0A4Y8LPL9_9BACL</name>
<feature type="transmembrane region" description="Helical" evidence="1">
    <location>
        <begin position="6"/>
        <end position="28"/>
    </location>
</feature>